<feature type="non-terminal residue" evidence="1">
    <location>
        <position position="1"/>
    </location>
</feature>
<dbReference type="EMBL" id="JAODUP010002334">
    <property type="protein sequence ID" value="KAK2138834.1"/>
    <property type="molecule type" value="Genomic_DNA"/>
</dbReference>
<keyword evidence="2" id="KW-1185">Reference proteome</keyword>
<evidence type="ECO:0000313" key="2">
    <source>
        <dbReference type="Proteomes" id="UP001208570"/>
    </source>
</evidence>
<organism evidence="1 2">
    <name type="scientific">Paralvinella palmiformis</name>
    <dbReference type="NCBI Taxonomy" id="53620"/>
    <lineage>
        <taxon>Eukaryota</taxon>
        <taxon>Metazoa</taxon>
        <taxon>Spiralia</taxon>
        <taxon>Lophotrochozoa</taxon>
        <taxon>Annelida</taxon>
        <taxon>Polychaeta</taxon>
        <taxon>Sedentaria</taxon>
        <taxon>Canalipalpata</taxon>
        <taxon>Terebellida</taxon>
        <taxon>Terebelliformia</taxon>
        <taxon>Alvinellidae</taxon>
        <taxon>Paralvinella</taxon>
    </lineage>
</organism>
<dbReference type="Proteomes" id="UP001208570">
    <property type="component" value="Unassembled WGS sequence"/>
</dbReference>
<comment type="caution">
    <text evidence="1">The sequence shown here is derived from an EMBL/GenBank/DDBJ whole genome shotgun (WGS) entry which is preliminary data.</text>
</comment>
<accession>A0AAD9MQ46</accession>
<protein>
    <submittedName>
        <fullName evidence="1">Uncharacterized protein</fullName>
    </submittedName>
</protein>
<dbReference type="AlphaFoldDB" id="A0AAD9MQ46"/>
<sequence length="80" mass="9083">VDFFKKGIKSRNDCYLLFASQTQLNQLAIAKTWYLDGTFKIVKQPFTQLFTVHPFLKHDGNLKQVSLAFVLMSSGLAKAD</sequence>
<gene>
    <name evidence="1" type="ORF">LSH36_2344g00000</name>
</gene>
<reference evidence="1" key="1">
    <citation type="journal article" date="2023" name="Mol. Biol. Evol.">
        <title>Third-Generation Sequencing Reveals the Adaptive Role of the Epigenome in Three Deep-Sea Polychaetes.</title>
        <authorList>
            <person name="Perez M."/>
            <person name="Aroh O."/>
            <person name="Sun Y."/>
            <person name="Lan Y."/>
            <person name="Juniper S.K."/>
            <person name="Young C.R."/>
            <person name="Angers B."/>
            <person name="Qian P.Y."/>
        </authorList>
    </citation>
    <scope>NUCLEOTIDE SEQUENCE</scope>
    <source>
        <strain evidence="1">P08H-3</strain>
    </source>
</reference>
<evidence type="ECO:0000313" key="1">
    <source>
        <dbReference type="EMBL" id="KAK2138834.1"/>
    </source>
</evidence>
<name>A0AAD9MQ46_9ANNE</name>
<proteinExistence type="predicted"/>